<accession>V5SI32</accession>
<gene>
    <name evidence="3" type="ORF">W911_17015</name>
</gene>
<dbReference type="NCBIfam" id="TIGR03808">
    <property type="entry name" value="RR_plus_rpt_1"/>
    <property type="match status" value="1"/>
</dbReference>
<dbReference type="AlphaFoldDB" id="V5SI32"/>
<dbReference type="SMART" id="SM00710">
    <property type="entry name" value="PbH1"/>
    <property type="match status" value="8"/>
</dbReference>
<evidence type="ECO:0000313" key="4">
    <source>
        <dbReference type="Proteomes" id="UP000018542"/>
    </source>
</evidence>
<sequence>MISRLEITLMPLDRRTLLSTGLIATGFAATTASAGAGPRARPEATAPSVLSVAPTSGDQTAEVQAAIDKAAERGVPVVLAPGRFQVGALTLRPRSHLIGTPRQSVLQFIGGATFLAAEGAPDVRLEGLVVDGDRLAMDAARATSLIALVDCEAFVLSDVVVREGLLNGIGLTRCSGRVNDCTIAGMSDAGLLSLDARGLDIAHNFVTDCANNGIQVWRSAPGDDATIISGNRIERIAAKGGGTGQNGNGVNVFRAGGVLVANNRITDCAYTAIRGNGADNIQMIGNSCSKAGEVALYAEFAFEGALISGNVVEKAASGISVTNFNEGGRLAVVQGNLIRDLFRREHEIVDVRGIGIGIEADTVVSGNVIENAPSAGISAGWGPYLRDVSITGNLIRNAGIGIAVSSDAAGGACLISNNMISRTQNGAIRTMDHAVPHGPDLASADAQPPARIVVSGNVAV</sequence>
<dbReference type="InterPro" id="IPR012334">
    <property type="entry name" value="Pectin_lyas_fold"/>
</dbReference>
<dbReference type="InterPro" id="IPR006311">
    <property type="entry name" value="TAT_signal"/>
</dbReference>
<evidence type="ECO:0000313" key="3">
    <source>
        <dbReference type="EMBL" id="AHB49705.1"/>
    </source>
</evidence>
<protein>
    <submittedName>
        <fullName evidence="3">Nitrous oxidase accessory protein</fullName>
    </submittedName>
</protein>
<dbReference type="InterPro" id="IPR039448">
    <property type="entry name" value="Beta_helix"/>
</dbReference>
<dbReference type="Gene3D" id="2.160.20.10">
    <property type="entry name" value="Single-stranded right-handed beta-helix, Pectin lyase-like"/>
    <property type="match status" value="1"/>
</dbReference>
<proteinExistence type="predicted"/>
<keyword evidence="4" id="KW-1185">Reference proteome</keyword>
<dbReference type="SUPFAM" id="SSF51126">
    <property type="entry name" value="Pectin lyase-like"/>
    <property type="match status" value="1"/>
</dbReference>
<dbReference type="NCBIfam" id="TIGR03807">
    <property type="entry name" value="RR_fam_repeat"/>
    <property type="match status" value="3"/>
</dbReference>
<feature type="domain" description="Right handed beta helix" evidence="2">
    <location>
        <begin position="167"/>
        <end position="323"/>
    </location>
</feature>
<dbReference type="Pfam" id="PF13229">
    <property type="entry name" value="Beta_helix"/>
    <property type="match status" value="1"/>
</dbReference>
<dbReference type="InterPro" id="IPR011050">
    <property type="entry name" value="Pectin_lyase_fold/virulence"/>
</dbReference>
<dbReference type="PATRIC" id="fig|1029756.8.peg.3544"/>
<dbReference type="KEGG" id="hni:W911_17015"/>
<organism evidence="3 4">
    <name type="scientific">Hyphomicrobium nitrativorans NL23</name>
    <dbReference type="NCBI Taxonomy" id="1029756"/>
    <lineage>
        <taxon>Bacteria</taxon>
        <taxon>Pseudomonadati</taxon>
        <taxon>Pseudomonadota</taxon>
        <taxon>Alphaproteobacteria</taxon>
        <taxon>Hyphomicrobiales</taxon>
        <taxon>Hyphomicrobiaceae</taxon>
        <taxon>Hyphomicrobium</taxon>
    </lineage>
</organism>
<dbReference type="InterPro" id="IPR006626">
    <property type="entry name" value="PbH1"/>
</dbReference>
<dbReference type="InterPro" id="IPR022388">
    <property type="entry name" value="CHP03808"/>
</dbReference>
<dbReference type="PANTHER" id="PTHR22990:SF15">
    <property type="entry name" value="F-BOX ONLY PROTEIN 10"/>
    <property type="match status" value="1"/>
</dbReference>
<dbReference type="InterPro" id="IPR051550">
    <property type="entry name" value="SCF-Subunits/Alg-Epimerases"/>
</dbReference>
<dbReference type="Proteomes" id="UP000018542">
    <property type="component" value="Chromosome"/>
</dbReference>
<evidence type="ECO:0000256" key="1">
    <source>
        <dbReference type="ARBA" id="ARBA00022737"/>
    </source>
</evidence>
<dbReference type="EMBL" id="CP006912">
    <property type="protein sequence ID" value="AHB49705.1"/>
    <property type="molecule type" value="Genomic_DNA"/>
</dbReference>
<evidence type="ECO:0000259" key="2">
    <source>
        <dbReference type="Pfam" id="PF13229"/>
    </source>
</evidence>
<dbReference type="PROSITE" id="PS51318">
    <property type="entry name" value="TAT"/>
    <property type="match status" value="1"/>
</dbReference>
<reference evidence="3 4" key="1">
    <citation type="journal article" date="2014" name="Genome Announc.">
        <title>Complete Genome Sequence of Hyphomicrobium nitrativorans Strain NL23, a Denitrifying Bacterium Isolated from Biofilm of a Methanol-Fed Denitrification System Treating Seawater at the Montreal Biodome.</title>
        <authorList>
            <person name="Martineau C."/>
            <person name="Villeneuve C."/>
            <person name="Mauffrey F."/>
            <person name="Villemur R."/>
        </authorList>
    </citation>
    <scope>NUCLEOTIDE SEQUENCE [LARGE SCALE GENOMIC DNA]</scope>
    <source>
        <strain evidence="3">NL23</strain>
    </source>
</reference>
<dbReference type="STRING" id="1029756.W911_17015"/>
<name>V5SI32_9HYPH</name>
<dbReference type="InterPro" id="IPR022444">
    <property type="entry name" value="Cofactor-bd_rpt"/>
</dbReference>
<dbReference type="HOGENOM" id="CLU_032301_0_0_5"/>
<dbReference type="PANTHER" id="PTHR22990">
    <property type="entry name" value="F-BOX ONLY PROTEIN"/>
    <property type="match status" value="1"/>
</dbReference>
<keyword evidence="1" id="KW-0677">Repeat</keyword>